<evidence type="ECO:0000313" key="2">
    <source>
        <dbReference type="Proteomes" id="UP000294530"/>
    </source>
</evidence>
<dbReference type="GeneID" id="94349887"/>
<sequence length="362" mass="41237">MNSPDYTEFLKWCVAIERSLPGRPEKAYAIMSVVLSKELGNWHAARVLVGLKEINLFRSQKVFQALLHLWQIKELNLAALLSEVELGLLDTPNKVIETFLNPVFAECFEYAYDMERAGKESVYDSLMVVLKQYNLDSQMDNIIAAGVERLHHAVTSEFEKLRRILHYLVFQLNKKTNPIPILESFIIPHGSSNAISRTYDRLAKACHPHGNDEAKSEWLINSLTGSLLEPQLFVIMYKMNSKQHHTGFPAIVLKQLAKHWQESPSSSYDTALTLFQQFQFEKLPAGVNNDQYELNCLDSWKAFIDLAYGKQTSIPVSLLNDIVKQGNGAVTYAMLEHIWAVVLWHEQATSAKELEKRSKSPS</sequence>
<accession>A0A976IHA6</accession>
<keyword evidence="2" id="KW-1185">Reference proteome</keyword>
<dbReference type="KEGG" id="blac:94349887"/>
<gene>
    <name evidence="1" type="ORF">CCR75_006145</name>
</gene>
<dbReference type="EMBL" id="SHOA02000015">
    <property type="protein sequence ID" value="TDH71789.1"/>
    <property type="molecule type" value="Genomic_DNA"/>
</dbReference>
<proteinExistence type="predicted"/>
<dbReference type="RefSeq" id="XP_067821288.1">
    <property type="nucleotide sequence ID" value="XM_067964216.1"/>
</dbReference>
<comment type="caution">
    <text evidence="1">The sequence shown here is derived from an EMBL/GenBank/DDBJ whole genome shotgun (WGS) entry which is preliminary data.</text>
</comment>
<evidence type="ECO:0000313" key="1">
    <source>
        <dbReference type="EMBL" id="TDH71789.1"/>
    </source>
</evidence>
<reference evidence="1 2" key="1">
    <citation type="journal article" date="2021" name="Genome Biol.">
        <title>AFLAP: assembly-free linkage analysis pipeline using k-mers from genome sequencing data.</title>
        <authorList>
            <person name="Fletcher K."/>
            <person name="Zhang L."/>
            <person name="Gil J."/>
            <person name="Han R."/>
            <person name="Cavanaugh K."/>
            <person name="Michelmore R."/>
        </authorList>
    </citation>
    <scope>NUCLEOTIDE SEQUENCE [LARGE SCALE GENOMIC DNA]</scope>
    <source>
        <strain evidence="1 2">SF5</strain>
    </source>
</reference>
<dbReference type="AlphaFoldDB" id="A0A976IHA6"/>
<protein>
    <submittedName>
        <fullName evidence="1">Uncharacterized protein</fullName>
    </submittedName>
</protein>
<organism evidence="1 2">
    <name type="scientific">Bremia lactucae</name>
    <name type="common">Lettuce downy mildew</name>
    <dbReference type="NCBI Taxonomy" id="4779"/>
    <lineage>
        <taxon>Eukaryota</taxon>
        <taxon>Sar</taxon>
        <taxon>Stramenopiles</taxon>
        <taxon>Oomycota</taxon>
        <taxon>Peronosporomycetes</taxon>
        <taxon>Peronosporales</taxon>
        <taxon>Peronosporaceae</taxon>
        <taxon>Bremia</taxon>
    </lineage>
</organism>
<name>A0A976IHA6_BRELC</name>
<dbReference type="Proteomes" id="UP000294530">
    <property type="component" value="Unassembled WGS sequence"/>
</dbReference>